<name>A0AAN7UYV0_9PEZI</name>
<evidence type="ECO:0000256" key="1">
    <source>
        <dbReference type="SAM" id="SignalP"/>
    </source>
</evidence>
<keyword evidence="3" id="KW-1185">Reference proteome</keyword>
<sequence>MKFILLTALITAATDTLEGFVGRSPGHAREPKTNFPNCFGTYTAPLYIESGRLLGEVEFQQIDSNCWHFTYESNNAGLVEPILRTM</sequence>
<reference evidence="2 3" key="1">
    <citation type="submission" date="2023-10" db="EMBL/GenBank/DDBJ databases">
        <title>Draft genome sequence of Xylaria bambusicola isolate GMP-LS, the root and basal stem rot pathogen of sugarcane in Indonesia.</title>
        <authorList>
            <person name="Selvaraj P."/>
            <person name="Muralishankar V."/>
            <person name="Muruganantham S."/>
            <person name="Sp S."/>
            <person name="Haryani S."/>
            <person name="Lau K.J.X."/>
            <person name="Naqvi N.I."/>
        </authorList>
    </citation>
    <scope>NUCLEOTIDE SEQUENCE [LARGE SCALE GENOMIC DNA]</scope>
    <source>
        <strain evidence="2">GMP-LS</strain>
    </source>
</reference>
<keyword evidence="1" id="KW-0732">Signal</keyword>
<feature type="signal peptide" evidence="1">
    <location>
        <begin position="1"/>
        <end position="19"/>
    </location>
</feature>
<comment type="caution">
    <text evidence="2">The sequence shown here is derived from an EMBL/GenBank/DDBJ whole genome shotgun (WGS) entry which is preliminary data.</text>
</comment>
<evidence type="ECO:0000313" key="3">
    <source>
        <dbReference type="Proteomes" id="UP001305414"/>
    </source>
</evidence>
<dbReference type="EMBL" id="JAWHQM010000031">
    <property type="protein sequence ID" value="KAK5633284.1"/>
    <property type="molecule type" value="Genomic_DNA"/>
</dbReference>
<feature type="chain" id="PRO_5042861100" evidence="1">
    <location>
        <begin position="20"/>
        <end position="86"/>
    </location>
</feature>
<dbReference type="AlphaFoldDB" id="A0AAN7UYV0"/>
<evidence type="ECO:0000313" key="2">
    <source>
        <dbReference type="EMBL" id="KAK5633284.1"/>
    </source>
</evidence>
<gene>
    <name evidence="2" type="ORF">RRF57_008998</name>
</gene>
<proteinExistence type="predicted"/>
<organism evidence="2 3">
    <name type="scientific">Xylaria bambusicola</name>
    <dbReference type="NCBI Taxonomy" id="326684"/>
    <lineage>
        <taxon>Eukaryota</taxon>
        <taxon>Fungi</taxon>
        <taxon>Dikarya</taxon>
        <taxon>Ascomycota</taxon>
        <taxon>Pezizomycotina</taxon>
        <taxon>Sordariomycetes</taxon>
        <taxon>Xylariomycetidae</taxon>
        <taxon>Xylariales</taxon>
        <taxon>Xylariaceae</taxon>
        <taxon>Xylaria</taxon>
    </lineage>
</organism>
<protein>
    <submittedName>
        <fullName evidence="2">Uncharacterized protein</fullName>
    </submittedName>
</protein>
<accession>A0AAN7UYV0</accession>
<dbReference type="Proteomes" id="UP001305414">
    <property type="component" value="Unassembled WGS sequence"/>
</dbReference>